<dbReference type="SUPFAM" id="SSF158745">
    <property type="entry name" value="LanC-like"/>
    <property type="match status" value="1"/>
</dbReference>
<feature type="domain" description="Protein kinase" evidence="1">
    <location>
        <begin position="229"/>
        <end position="505"/>
    </location>
</feature>
<keyword evidence="3" id="KW-1185">Reference proteome</keyword>
<dbReference type="InterPro" id="IPR057929">
    <property type="entry name" value="RamC_N"/>
</dbReference>
<dbReference type="InterPro" id="IPR011009">
    <property type="entry name" value="Kinase-like_dom_sf"/>
</dbReference>
<dbReference type="RefSeq" id="WP_285570504.1">
    <property type="nucleotide sequence ID" value="NZ_BSTK01000003.1"/>
</dbReference>
<dbReference type="Pfam" id="PF00069">
    <property type="entry name" value="Pkinase"/>
    <property type="match status" value="1"/>
</dbReference>
<accession>A0A9W6W089</accession>
<protein>
    <submittedName>
        <fullName evidence="2">Serine/threonine protein kinase</fullName>
    </submittedName>
</protein>
<dbReference type="InterPro" id="IPR007822">
    <property type="entry name" value="LANC-like"/>
</dbReference>
<dbReference type="PROSITE" id="PS50011">
    <property type="entry name" value="PROTEIN_KINASE_DOM"/>
    <property type="match status" value="1"/>
</dbReference>
<dbReference type="Proteomes" id="UP001165074">
    <property type="component" value="Unassembled WGS sequence"/>
</dbReference>
<dbReference type="CDD" id="cd04791">
    <property type="entry name" value="LanC_SerThrkinase"/>
    <property type="match status" value="1"/>
</dbReference>
<dbReference type="InterPro" id="IPR053524">
    <property type="entry name" value="Aerial_hyphae_peptide-synth"/>
</dbReference>
<proteinExistence type="predicted"/>
<evidence type="ECO:0000313" key="3">
    <source>
        <dbReference type="Proteomes" id="UP001165074"/>
    </source>
</evidence>
<dbReference type="Gene3D" id="1.50.10.20">
    <property type="match status" value="1"/>
</dbReference>
<keyword evidence="2" id="KW-0723">Serine/threonine-protein kinase</keyword>
<keyword evidence="2" id="KW-0808">Transferase</keyword>
<dbReference type="SUPFAM" id="SSF56112">
    <property type="entry name" value="Protein kinase-like (PK-like)"/>
    <property type="match status" value="1"/>
</dbReference>
<name>A0A9W6W089_9ACTN</name>
<evidence type="ECO:0000313" key="2">
    <source>
        <dbReference type="EMBL" id="GLY84651.1"/>
    </source>
</evidence>
<dbReference type="AlphaFoldDB" id="A0A9W6W089"/>
<gene>
    <name evidence="2" type="ORF">Airi02_025800</name>
</gene>
<dbReference type="GO" id="GO:0005524">
    <property type="term" value="F:ATP binding"/>
    <property type="evidence" value="ECO:0007669"/>
    <property type="project" value="InterPro"/>
</dbReference>
<dbReference type="Pfam" id="PF05147">
    <property type="entry name" value="LANC_like"/>
    <property type="match status" value="1"/>
</dbReference>
<dbReference type="SMART" id="SM00220">
    <property type="entry name" value="S_TKc"/>
    <property type="match status" value="1"/>
</dbReference>
<dbReference type="InterPro" id="IPR000719">
    <property type="entry name" value="Prot_kinase_dom"/>
</dbReference>
<reference evidence="2" key="1">
    <citation type="submission" date="2023-03" db="EMBL/GenBank/DDBJ databases">
        <title>Actinoallomurus iriomotensis NBRC 103684.</title>
        <authorList>
            <person name="Ichikawa N."/>
            <person name="Sato H."/>
            <person name="Tonouchi N."/>
        </authorList>
    </citation>
    <scope>NUCLEOTIDE SEQUENCE</scope>
    <source>
        <strain evidence="2">NBRC 103684</strain>
    </source>
</reference>
<dbReference type="GO" id="GO:0031179">
    <property type="term" value="P:peptide modification"/>
    <property type="evidence" value="ECO:0007669"/>
    <property type="project" value="InterPro"/>
</dbReference>
<sequence>MPANKQLLQPFCIADPIFFDSPERIPDEAERFPAARRAAPPGWHRHERGAWVYLRPGDSVLPAQGWKIHVSAVPSDAAKVCEIVWDYCVGRQIAVKFLRSEKAVLAVNDKYADRSSSGKAVTLYPADDTELAAVLTELSELLAGFPGPYILSDLRYGNGPLYVRYGGFVERTCPGDDGEPVPALEGPDGRLVPDERASVFTVPDWVAVPEVLRPHVAAWQSDDDEDFPFHVEAALHHSNGGGVYLARDTRSGEQVVLREARPHAGLDRDRVDAVTRLAAERGALERLAGLDCVPRLLEHRVAWEHHFLVEEYIEGTTLLDAILVRYPLTNREPTAQALADYTDWALDVADRLERAVEAVHGRGIRIGDLHPGNVMVRPDGRVALIDFELATELEDDRAPALAAPGFTAPAHLSGAAADRYLVECVRLFLFLPVYLRGERAPGRPAVLVDAVQRHFPVPPDFGGHLLRTLQPTTIQADPVVSLLTAEEPDWPALRDSLVAGIHASATPHREDRLFPGSPVQFKHGGYAFAYGAAGVLYALDRVGAEVPDEYVDWLIQATRRARTPQPGLFDGLHGVAATLHLLGRREAALDVLDRARELSREMPAPGLLGGWAGIGLNLLHFARVTRDSELRAAAVRIADELAGPMAADANGGRTRRPGKAGLLTGMTGAALLFLHLHEDTADPAYLDLARSVLLQEMSRGEHLDDGTFQLGEGGGRYRLYLGSGSGGLALVLQEYLKRRDDPEMAAVITQVRRGCWAPFVVQPGLFDGRAGLLAVLAQLGAPEDRPAIDAHIRRLAWHAEPYKGHLAFPGDKLLRLSMDLATGSAGILLALNAALEGTSTVLPYLDPQSAIAHTS</sequence>
<dbReference type="Pfam" id="PF25816">
    <property type="entry name" value="RamC_N"/>
    <property type="match status" value="1"/>
</dbReference>
<dbReference type="Gene3D" id="1.10.510.10">
    <property type="entry name" value="Transferase(Phosphotransferase) domain 1"/>
    <property type="match status" value="1"/>
</dbReference>
<dbReference type="EMBL" id="BSTK01000003">
    <property type="protein sequence ID" value="GLY84651.1"/>
    <property type="molecule type" value="Genomic_DNA"/>
</dbReference>
<keyword evidence="2" id="KW-0418">Kinase</keyword>
<dbReference type="GO" id="GO:0004674">
    <property type="term" value="F:protein serine/threonine kinase activity"/>
    <property type="evidence" value="ECO:0007669"/>
    <property type="project" value="UniProtKB-KW"/>
</dbReference>
<organism evidence="2 3">
    <name type="scientific">Actinoallomurus iriomotensis</name>
    <dbReference type="NCBI Taxonomy" id="478107"/>
    <lineage>
        <taxon>Bacteria</taxon>
        <taxon>Bacillati</taxon>
        <taxon>Actinomycetota</taxon>
        <taxon>Actinomycetes</taxon>
        <taxon>Streptosporangiales</taxon>
        <taxon>Thermomonosporaceae</taxon>
        <taxon>Actinoallomurus</taxon>
    </lineage>
</organism>
<dbReference type="InterPro" id="IPR058053">
    <property type="entry name" value="RamC_C"/>
</dbReference>
<comment type="caution">
    <text evidence="2">The sequence shown here is derived from an EMBL/GenBank/DDBJ whole genome shotgun (WGS) entry which is preliminary data.</text>
</comment>
<evidence type="ECO:0000259" key="1">
    <source>
        <dbReference type="PROSITE" id="PS50011"/>
    </source>
</evidence>
<dbReference type="SMART" id="SM01260">
    <property type="entry name" value="LANC_like"/>
    <property type="match status" value="1"/>
</dbReference>
<dbReference type="NCBIfam" id="NF038151">
    <property type="entry name" value="lanthi_synth_III"/>
    <property type="match status" value="1"/>
</dbReference>